<dbReference type="NCBIfam" id="TIGR01709">
    <property type="entry name" value="typeII_sec_gspL"/>
    <property type="match status" value="1"/>
</dbReference>
<dbReference type="SUPFAM" id="SSF53067">
    <property type="entry name" value="Actin-like ATPase domain"/>
    <property type="match status" value="1"/>
</dbReference>
<protein>
    <submittedName>
        <fullName evidence="13">General secretion pathway protein GspL</fullName>
    </submittedName>
</protein>
<gene>
    <name evidence="13" type="ORF">DI623_00960</name>
</gene>
<evidence type="ECO:0000256" key="6">
    <source>
        <dbReference type="ARBA" id="ARBA00022692"/>
    </source>
</evidence>
<dbReference type="GO" id="GO:0015627">
    <property type="term" value="C:type II protein secretion system complex"/>
    <property type="evidence" value="ECO:0007669"/>
    <property type="project" value="InterPro"/>
</dbReference>
<keyword evidence="5" id="KW-0997">Cell inner membrane</keyword>
<dbReference type="InterPro" id="IPR025691">
    <property type="entry name" value="GspL_pp_dom"/>
</dbReference>
<keyword evidence="8 10" id="KW-1133">Transmembrane helix</keyword>
<dbReference type="PIRSF" id="PIRSF015761">
    <property type="entry name" value="Protein_L"/>
    <property type="match status" value="1"/>
</dbReference>
<keyword evidence="9 10" id="KW-0472">Membrane</keyword>
<dbReference type="InterPro" id="IPR024230">
    <property type="entry name" value="GspL_cyto_dom"/>
</dbReference>
<evidence type="ECO:0000256" key="4">
    <source>
        <dbReference type="ARBA" id="ARBA00022475"/>
    </source>
</evidence>
<feature type="transmembrane region" description="Helical" evidence="10">
    <location>
        <begin position="230"/>
        <end position="252"/>
    </location>
</feature>
<comment type="subcellular location">
    <subcellularLocation>
        <location evidence="1">Cell inner membrane</location>
        <topology evidence="1">Single-pass membrane protein</topology>
    </subcellularLocation>
</comment>
<dbReference type="Proteomes" id="UP000249066">
    <property type="component" value="Unassembled WGS sequence"/>
</dbReference>
<reference evidence="13 14" key="1">
    <citation type="submission" date="2017-08" db="EMBL/GenBank/DDBJ databases">
        <title>Infants hospitalized years apart are colonized by the same room-sourced microbial strains.</title>
        <authorList>
            <person name="Brooks B."/>
            <person name="Olm M.R."/>
            <person name="Firek B.A."/>
            <person name="Baker R."/>
            <person name="Thomas B.C."/>
            <person name="Morowitz M.J."/>
            <person name="Banfield J.F."/>
        </authorList>
    </citation>
    <scope>NUCLEOTIDE SEQUENCE [LARGE SCALE GENOMIC DNA]</scope>
    <source>
        <strain evidence="13">S2_018_000_R2_101</strain>
    </source>
</reference>
<dbReference type="GO" id="GO:0015628">
    <property type="term" value="P:protein secretion by the type II secretion system"/>
    <property type="evidence" value="ECO:0007669"/>
    <property type="project" value="InterPro"/>
</dbReference>
<sequence length="377" mass="38062">MQTLARPLPPVAAKTFPNAGTAALGAGGAWRLGENGLEPVETNYVGSETVFVPTEQVLLAVVALPLPTQAKRLAALPFAIEDRIAEPIEAVHVALGAKMGGQDWLAGVVRHDVMRGWLARIEAAGLGDAALTPDALTLPTPEAASWSVSLNGERVLVRTADGGGFALPLAALDGAWEAAGKPQIFSYGGALPAAFGAVDAKPERVAPALDLRQGAYAAARSPLPRWAKRLAIIAGIAIAAHLLILIADLVALKIAAGKRKAETVALIQQKAPGATIGDDIVAQATALLPTGGGKAPGHALPLLVRLSKAMTPLASAVKVESLTLDEAAGTVTLRVAVSDPAKVQALNAAIAGAGMKIAPGAVSPQGATVVVSDGGGQ</sequence>
<evidence type="ECO:0000259" key="11">
    <source>
        <dbReference type="Pfam" id="PF05134"/>
    </source>
</evidence>
<evidence type="ECO:0000256" key="1">
    <source>
        <dbReference type="ARBA" id="ARBA00004377"/>
    </source>
</evidence>
<dbReference type="Pfam" id="PF12693">
    <property type="entry name" value="GspL_C"/>
    <property type="match status" value="1"/>
</dbReference>
<evidence type="ECO:0000256" key="5">
    <source>
        <dbReference type="ARBA" id="ARBA00022519"/>
    </source>
</evidence>
<evidence type="ECO:0000256" key="9">
    <source>
        <dbReference type="ARBA" id="ARBA00023136"/>
    </source>
</evidence>
<evidence type="ECO:0000313" key="14">
    <source>
        <dbReference type="Proteomes" id="UP000249066"/>
    </source>
</evidence>
<comment type="caution">
    <text evidence="13">The sequence shown here is derived from an EMBL/GenBank/DDBJ whole genome shotgun (WGS) entry which is preliminary data.</text>
</comment>
<evidence type="ECO:0000256" key="10">
    <source>
        <dbReference type="SAM" id="Phobius"/>
    </source>
</evidence>
<keyword evidence="7" id="KW-0653">Protein transport</keyword>
<keyword evidence="6 10" id="KW-0812">Transmembrane</keyword>
<name>A0A2W5ACW1_9SPHN</name>
<keyword evidence="3" id="KW-0813">Transport</keyword>
<dbReference type="GO" id="GO:0009276">
    <property type="term" value="C:Gram-negative-bacterium-type cell wall"/>
    <property type="evidence" value="ECO:0007669"/>
    <property type="project" value="InterPro"/>
</dbReference>
<dbReference type="Pfam" id="PF05134">
    <property type="entry name" value="T2SSL"/>
    <property type="match status" value="1"/>
</dbReference>
<dbReference type="Gene3D" id="3.30.420.380">
    <property type="match status" value="1"/>
</dbReference>
<dbReference type="InterPro" id="IPR007812">
    <property type="entry name" value="T2SS_protein-GspL"/>
</dbReference>
<accession>A0A2W5ACW1</accession>
<feature type="domain" description="GspL periplasmic" evidence="12">
    <location>
        <begin position="225"/>
        <end position="362"/>
    </location>
</feature>
<keyword evidence="4" id="KW-1003">Cell membrane</keyword>
<dbReference type="AlphaFoldDB" id="A0A2W5ACW1"/>
<evidence type="ECO:0000256" key="8">
    <source>
        <dbReference type="ARBA" id="ARBA00022989"/>
    </source>
</evidence>
<evidence type="ECO:0000256" key="3">
    <source>
        <dbReference type="ARBA" id="ARBA00022448"/>
    </source>
</evidence>
<evidence type="ECO:0000259" key="12">
    <source>
        <dbReference type="Pfam" id="PF12693"/>
    </source>
</evidence>
<proteinExistence type="inferred from homology"/>
<dbReference type="CDD" id="cd24017">
    <property type="entry name" value="ASKHA_T2SSL_N"/>
    <property type="match status" value="1"/>
</dbReference>
<evidence type="ECO:0000313" key="13">
    <source>
        <dbReference type="EMBL" id="PZO92053.1"/>
    </source>
</evidence>
<comment type="similarity">
    <text evidence="2">Belongs to the GSP L family.</text>
</comment>
<organism evidence="13 14">
    <name type="scientific">Sphingomonas sanxanigenens</name>
    <dbReference type="NCBI Taxonomy" id="397260"/>
    <lineage>
        <taxon>Bacteria</taxon>
        <taxon>Pseudomonadati</taxon>
        <taxon>Pseudomonadota</taxon>
        <taxon>Alphaproteobacteria</taxon>
        <taxon>Sphingomonadales</taxon>
        <taxon>Sphingomonadaceae</taxon>
        <taxon>Sphingomonas</taxon>
    </lineage>
</organism>
<feature type="domain" description="GspL cytoplasmic actin-ATPase-like" evidence="11">
    <location>
        <begin position="47"/>
        <end position="209"/>
    </location>
</feature>
<dbReference type="InterPro" id="IPR043129">
    <property type="entry name" value="ATPase_NBD"/>
</dbReference>
<evidence type="ECO:0000256" key="7">
    <source>
        <dbReference type="ARBA" id="ARBA00022927"/>
    </source>
</evidence>
<evidence type="ECO:0000256" key="2">
    <source>
        <dbReference type="ARBA" id="ARBA00005318"/>
    </source>
</evidence>
<dbReference type="EMBL" id="QFNN01000002">
    <property type="protein sequence ID" value="PZO92053.1"/>
    <property type="molecule type" value="Genomic_DNA"/>
</dbReference>